<dbReference type="InterPro" id="IPR007627">
    <property type="entry name" value="RNA_pol_sigma70_r2"/>
</dbReference>
<comment type="caution">
    <text evidence="7">The sequence shown here is derived from an EMBL/GenBank/DDBJ whole genome shotgun (WGS) entry which is preliminary data.</text>
</comment>
<proteinExistence type="inferred from homology"/>
<dbReference type="InterPro" id="IPR013325">
    <property type="entry name" value="RNA_pol_sigma_r2"/>
</dbReference>
<dbReference type="Pfam" id="PF08281">
    <property type="entry name" value="Sigma70_r4_2"/>
    <property type="match status" value="1"/>
</dbReference>
<evidence type="ECO:0000313" key="8">
    <source>
        <dbReference type="Proteomes" id="UP001168528"/>
    </source>
</evidence>
<organism evidence="7 8">
    <name type="scientific">Rhodocytophaga aerolata</name>
    <dbReference type="NCBI Taxonomy" id="455078"/>
    <lineage>
        <taxon>Bacteria</taxon>
        <taxon>Pseudomonadati</taxon>
        <taxon>Bacteroidota</taxon>
        <taxon>Cytophagia</taxon>
        <taxon>Cytophagales</taxon>
        <taxon>Rhodocytophagaceae</taxon>
        <taxon>Rhodocytophaga</taxon>
    </lineage>
</organism>
<dbReference type="InterPro" id="IPR013249">
    <property type="entry name" value="RNA_pol_sigma70_r4_t2"/>
</dbReference>
<dbReference type="NCBIfam" id="TIGR02937">
    <property type="entry name" value="sigma70-ECF"/>
    <property type="match status" value="1"/>
</dbReference>
<evidence type="ECO:0000259" key="6">
    <source>
        <dbReference type="Pfam" id="PF08281"/>
    </source>
</evidence>
<evidence type="ECO:0000256" key="1">
    <source>
        <dbReference type="ARBA" id="ARBA00010641"/>
    </source>
</evidence>
<keyword evidence="3" id="KW-0731">Sigma factor</keyword>
<comment type="similarity">
    <text evidence="1">Belongs to the sigma-70 factor family. ECF subfamily.</text>
</comment>
<dbReference type="RefSeq" id="WP_302041033.1">
    <property type="nucleotide sequence ID" value="NZ_JAUKPO010000027.1"/>
</dbReference>
<reference evidence="7" key="1">
    <citation type="submission" date="2023-07" db="EMBL/GenBank/DDBJ databases">
        <title>The genome sequence of Rhodocytophaga aerolata KACC 12507.</title>
        <authorList>
            <person name="Zhang X."/>
        </authorList>
    </citation>
    <scope>NUCLEOTIDE SEQUENCE</scope>
    <source>
        <strain evidence="7">KACC 12507</strain>
    </source>
</reference>
<dbReference type="Gene3D" id="1.10.1740.10">
    <property type="match status" value="1"/>
</dbReference>
<keyword evidence="4" id="KW-0804">Transcription</keyword>
<dbReference type="Pfam" id="PF04542">
    <property type="entry name" value="Sigma70_r2"/>
    <property type="match status" value="1"/>
</dbReference>
<feature type="domain" description="RNA polymerase sigma factor 70 region 4 type 2" evidence="6">
    <location>
        <begin position="130"/>
        <end position="182"/>
    </location>
</feature>
<dbReference type="InterPro" id="IPR036388">
    <property type="entry name" value="WH-like_DNA-bd_sf"/>
</dbReference>
<dbReference type="Gene3D" id="1.10.10.10">
    <property type="entry name" value="Winged helix-like DNA-binding domain superfamily/Winged helix DNA-binding domain"/>
    <property type="match status" value="1"/>
</dbReference>
<evidence type="ECO:0000256" key="3">
    <source>
        <dbReference type="ARBA" id="ARBA00023082"/>
    </source>
</evidence>
<evidence type="ECO:0000256" key="4">
    <source>
        <dbReference type="ARBA" id="ARBA00023163"/>
    </source>
</evidence>
<evidence type="ECO:0000313" key="7">
    <source>
        <dbReference type="EMBL" id="MDO1450231.1"/>
    </source>
</evidence>
<dbReference type="EMBL" id="JAUKPO010000027">
    <property type="protein sequence ID" value="MDO1450231.1"/>
    <property type="molecule type" value="Genomic_DNA"/>
</dbReference>
<evidence type="ECO:0000259" key="5">
    <source>
        <dbReference type="Pfam" id="PF04542"/>
    </source>
</evidence>
<gene>
    <name evidence="7" type="ORF">Q0590_28380</name>
</gene>
<name>A0ABT8RDQ7_9BACT</name>
<sequence length="206" mass="24508">MQKKLVICTPEAIRWQRFIDGDEQAFAELFNLHFRKLCNYGYKIIPDKDLIKDCVQEVFIHLWHNRTKLVYTEAIHFYLLKSLRGKLIRILKKQKKISWETLNPDLPCFEFNFTLQDNLTLSHTQAEQQEWLLKSLNALPAKQKEIIYLRFFNNLSYLEIADVMAINYQVVRNYACKAIKTLRKKVDIVLAILLLLEQHSFYVPSN</sequence>
<feature type="domain" description="RNA polymerase sigma-70 region 2" evidence="5">
    <location>
        <begin position="29"/>
        <end position="96"/>
    </location>
</feature>
<keyword evidence="2" id="KW-0805">Transcription regulation</keyword>
<dbReference type="PANTHER" id="PTHR43133:SF46">
    <property type="entry name" value="RNA POLYMERASE SIGMA-70 FACTOR ECF SUBFAMILY"/>
    <property type="match status" value="1"/>
</dbReference>
<dbReference type="Proteomes" id="UP001168528">
    <property type="component" value="Unassembled WGS sequence"/>
</dbReference>
<dbReference type="SUPFAM" id="SSF88659">
    <property type="entry name" value="Sigma3 and sigma4 domains of RNA polymerase sigma factors"/>
    <property type="match status" value="1"/>
</dbReference>
<keyword evidence="8" id="KW-1185">Reference proteome</keyword>
<dbReference type="InterPro" id="IPR039425">
    <property type="entry name" value="RNA_pol_sigma-70-like"/>
</dbReference>
<dbReference type="InterPro" id="IPR013324">
    <property type="entry name" value="RNA_pol_sigma_r3/r4-like"/>
</dbReference>
<accession>A0ABT8RDQ7</accession>
<dbReference type="SUPFAM" id="SSF88946">
    <property type="entry name" value="Sigma2 domain of RNA polymerase sigma factors"/>
    <property type="match status" value="1"/>
</dbReference>
<evidence type="ECO:0000256" key="2">
    <source>
        <dbReference type="ARBA" id="ARBA00023015"/>
    </source>
</evidence>
<protein>
    <submittedName>
        <fullName evidence="7">Sigma-70 family RNA polymerase sigma factor</fullName>
    </submittedName>
</protein>
<dbReference type="CDD" id="cd06171">
    <property type="entry name" value="Sigma70_r4"/>
    <property type="match status" value="1"/>
</dbReference>
<dbReference type="InterPro" id="IPR014284">
    <property type="entry name" value="RNA_pol_sigma-70_dom"/>
</dbReference>
<dbReference type="PANTHER" id="PTHR43133">
    <property type="entry name" value="RNA POLYMERASE ECF-TYPE SIGMA FACTO"/>
    <property type="match status" value="1"/>
</dbReference>